<dbReference type="Gene3D" id="1.10.10.10">
    <property type="entry name" value="Winged helix-like DNA-binding domain superfamily/Winged helix DNA-binding domain"/>
    <property type="match status" value="1"/>
</dbReference>
<dbReference type="SUPFAM" id="SSF88946">
    <property type="entry name" value="Sigma2 domain of RNA polymerase sigma factors"/>
    <property type="match status" value="1"/>
</dbReference>
<sequence length="185" mass="21597">MESKKKTVKLSEQALWTAFKRGDRNAFDTLYNQYVRLLYTYGRTITNNAGLVEDCIQEVFITLLTKREGLKETDSIKFYLFKALNRRITEALSRTRLVVTMLPPGGDAYTFSLWWTEMAREEDSMQADKLEACMAELTDRQRQIIFLRFYCELRFTEIAQMLGLSMKGTYKLLGRAIGGLREQLR</sequence>
<reference evidence="7 8" key="1">
    <citation type="submission" date="2017-04" db="EMBL/GenBank/DDBJ databases">
        <authorList>
            <person name="Afonso C.L."/>
            <person name="Miller P.J."/>
            <person name="Scott M.A."/>
            <person name="Spackman E."/>
            <person name="Goraichik I."/>
            <person name="Dimitrov K.M."/>
            <person name="Suarez D.L."/>
            <person name="Swayne D.E."/>
        </authorList>
    </citation>
    <scope>NUCLEOTIDE SEQUENCE [LARGE SCALE GENOMIC DNA]</scope>
    <source>
        <strain evidence="7 8">DSM 11622</strain>
    </source>
</reference>
<dbReference type="GO" id="GO:0016987">
    <property type="term" value="F:sigma factor activity"/>
    <property type="evidence" value="ECO:0007669"/>
    <property type="project" value="UniProtKB-KW"/>
</dbReference>
<dbReference type="InterPro" id="IPR007627">
    <property type="entry name" value="RNA_pol_sigma70_r2"/>
</dbReference>
<dbReference type="GO" id="GO:0003677">
    <property type="term" value="F:DNA binding"/>
    <property type="evidence" value="ECO:0007669"/>
    <property type="project" value="InterPro"/>
</dbReference>
<dbReference type="Pfam" id="PF08281">
    <property type="entry name" value="Sigma70_r4_2"/>
    <property type="match status" value="1"/>
</dbReference>
<dbReference type="Proteomes" id="UP000192266">
    <property type="component" value="Unassembled WGS sequence"/>
</dbReference>
<dbReference type="OrthoDB" id="9150024at2"/>
<evidence type="ECO:0000256" key="3">
    <source>
        <dbReference type="ARBA" id="ARBA00023082"/>
    </source>
</evidence>
<dbReference type="PANTHER" id="PTHR43133">
    <property type="entry name" value="RNA POLYMERASE ECF-TYPE SIGMA FACTO"/>
    <property type="match status" value="1"/>
</dbReference>
<protein>
    <submittedName>
        <fullName evidence="7">RNA polymerase, sigma-24 subunit, ECF subfamily</fullName>
    </submittedName>
</protein>
<dbReference type="RefSeq" id="WP_084443206.1">
    <property type="nucleotide sequence ID" value="NZ_FWWW01000019.1"/>
</dbReference>
<dbReference type="SUPFAM" id="SSF88659">
    <property type="entry name" value="Sigma3 and sigma4 domains of RNA polymerase sigma factors"/>
    <property type="match status" value="1"/>
</dbReference>
<dbReference type="GO" id="GO:0006352">
    <property type="term" value="P:DNA-templated transcription initiation"/>
    <property type="evidence" value="ECO:0007669"/>
    <property type="project" value="InterPro"/>
</dbReference>
<keyword evidence="4" id="KW-0804">Transcription</keyword>
<evidence type="ECO:0000256" key="1">
    <source>
        <dbReference type="ARBA" id="ARBA00010641"/>
    </source>
</evidence>
<organism evidence="7 8">
    <name type="scientific">Hymenobacter roseosalivarius DSM 11622</name>
    <dbReference type="NCBI Taxonomy" id="645990"/>
    <lineage>
        <taxon>Bacteria</taxon>
        <taxon>Pseudomonadati</taxon>
        <taxon>Bacteroidota</taxon>
        <taxon>Cytophagia</taxon>
        <taxon>Cytophagales</taxon>
        <taxon>Hymenobacteraceae</taxon>
        <taxon>Hymenobacter</taxon>
    </lineage>
</organism>
<keyword evidence="8" id="KW-1185">Reference proteome</keyword>
<name>A0A1W1UH75_9BACT</name>
<dbReference type="EMBL" id="FWWW01000019">
    <property type="protein sequence ID" value="SMB80161.1"/>
    <property type="molecule type" value="Genomic_DNA"/>
</dbReference>
<feature type="domain" description="RNA polymerase sigma-70 region 2" evidence="5">
    <location>
        <begin position="30"/>
        <end position="96"/>
    </location>
</feature>
<dbReference type="STRING" id="645990.SAMN00120144_3892"/>
<evidence type="ECO:0000313" key="7">
    <source>
        <dbReference type="EMBL" id="SMB80161.1"/>
    </source>
</evidence>
<evidence type="ECO:0000313" key="8">
    <source>
        <dbReference type="Proteomes" id="UP000192266"/>
    </source>
</evidence>
<feature type="domain" description="RNA polymerase sigma factor 70 region 4 type 2" evidence="6">
    <location>
        <begin position="128"/>
        <end position="176"/>
    </location>
</feature>
<dbReference type="CDD" id="cd06171">
    <property type="entry name" value="Sigma70_r4"/>
    <property type="match status" value="1"/>
</dbReference>
<dbReference type="InterPro" id="IPR036388">
    <property type="entry name" value="WH-like_DNA-bd_sf"/>
</dbReference>
<accession>A0A1W1UH75</accession>
<dbReference type="Pfam" id="PF04542">
    <property type="entry name" value="Sigma70_r2"/>
    <property type="match status" value="1"/>
</dbReference>
<gene>
    <name evidence="7" type="ORF">SAMN00120144_3892</name>
</gene>
<dbReference type="NCBIfam" id="TIGR02937">
    <property type="entry name" value="sigma70-ECF"/>
    <property type="match status" value="1"/>
</dbReference>
<dbReference type="AlphaFoldDB" id="A0A1W1UH75"/>
<evidence type="ECO:0000259" key="6">
    <source>
        <dbReference type="Pfam" id="PF08281"/>
    </source>
</evidence>
<dbReference type="InterPro" id="IPR014284">
    <property type="entry name" value="RNA_pol_sigma-70_dom"/>
</dbReference>
<comment type="similarity">
    <text evidence="1">Belongs to the sigma-70 factor family. ECF subfamily.</text>
</comment>
<keyword evidence="2" id="KW-0805">Transcription regulation</keyword>
<dbReference type="InterPro" id="IPR013324">
    <property type="entry name" value="RNA_pol_sigma_r3/r4-like"/>
</dbReference>
<dbReference type="Gene3D" id="1.10.1740.10">
    <property type="match status" value="1"/>
</dbReference>
<dbReference type="InterPro" id="IPR013249">
    <property type="entry name" value="RNA_pol_sigma70_r4_t2"/>
</dbReference>
<dbReference type="InterPro" id="IPR013325">
    <property type="entry name" value="RNA_pol_sigma_r2"/>
</dbReference>
<proteinExistence type="inferred from homology"/>
<evidence type="ECO:0000259" key="5">
    <source>
        <dbReference type="Pfam" id="PF04542"/>
    </source>
</evidence>
<dbReference type="PANTHER" id="PTHR43133:SF46">
    <property type="entry name" value="RNA POLYMERASE SIGMA-70 FACTOR ECF SUBFAMILY"/>
    <property type="match status" value="1"/>
</dbReference>
<evidence type="ECO:0000256" key="2">
    <source>
        <dbReference type="ARBA" id="ARBA00023015"/>
    </source>
</evidence>
<dbReference type="InterPro" id="IPR039425">
    <property type="entry name" value="RNA_pol_sigma-70-like"/>
</dbReference>
<keyword evidence="3" id="KW-0731">Sigma factor</keyword>
<evidence type="ECO:0000256" key="4">
    <source>
        <dbReference type="ARBA" id="ARBA00023163"/>
    </source>
</evidence>